<evidence type="ECO:0000256" key="1">
    <source>
        <dbReference type="SAM" id="MobiDB-lite"/>
    </source>
</evidence>
<reference evidence="2 3" key="1">
    <citation type="journal article" date="2019" name="Genome Biol. Evol.">
        <title>The Rhododendron genome and chromosomal organization provide insight into shared whole-genome duplications across the heath family (Ericaceae).</title>
        <authorList>
            <person name="Soza V.L."/>
            <person name="Lindsley D."/>
            <person name="Waalkes A."/>
            <person name="Ramage E."/>
            <person name="Patwardhan R.P."/>
            <person name="Burton J.N."/>
            <person name="Adey A."/>
            <person name="Kumar A."/>
            <person name="Qiu R."/>
            <person name="Shendure J."/>
            <person name="Hall B."/>
        </authorList>
    </citation>
    <scope>NUCLEOTIDE SEQUENCE [LARGE SCALE GENOMIC DNA]</scope>
    <source>
        <strain evidence="2">RSF 1966-606</strain>
    </source>
</reference>
<feature type="region of interest" description="Disordered" evidence="1">
    <location>
        <begin position="414"/>
        <end position="475"/>
    </location>
</feature>
<name>A0A6A4MA65_9ERIC</name>
<feature type="compositionally biased region" description="Polar residues" evidence="1">
    <location>
        <begin position="158"/>
        <end position="175"/>
    </location>
</feature>
<feature type="region of interest" description="Disordered" evidence="1">
    <location>
        <begin position="155"/>
        <end position="175"/>
    </location>
</feature>
<dbReference type="GO" id="GO:0008017">
    <property type="term" value="F:microtubule binding"/>
    <property type="evidence" value="ECO:0007669"/>
    <property type="project" value="TreeGrafter"/>
</dbReference>
<dbReference type="EMBL" id="QEFC01000312">
    <property type="protein sequence ID" value="KAE9464954.1"/>
    <property type="molecule type" value="Genomic_DNA"/>
</dbReference>
<keyword evidence="3" id="KW-1185">Reference proteome</keyword>
<organism evidence="2 3">
    <name type="scientific">Rhododendron williamsianum</name>
    <dbReference type="NCBI Taxonomy" id="262921"/>
    <lineage>
        <taxon>Eukaryota</taxon>
        <taxon>Viridiplantae</taxon>
        <taxon>Streptophyta</taxon>
        <taxon>Embryophyta</taxon>
        <taxon>Tracheophyta</taxon>
        <taxon>Spermatophyta</taxon>
        <taxon>Magnoliopsida</taxon>
        <taxon>eudicotyledons</taxon>
        <taxon>Gunneridae</taxon>
        <taxon>Pentapetalae</taxon>
        <taxon>asterids</taxon>
        <taxon>Ericales</taxon>
        <taxon>Ericaceae</taxon>
        <taxon>Ericoideae</taxon>
        <taxon>Rhodoreae</taxon>
        <taxon>Rhododendron</taxon>
    </lineage>
</organism>
<dbReference type="GO" id="GO:0090307">
    <property type="term" value="P:mitotic spindle assembly"/>
    <property type="evidence" value="ECO:0007669"/>
    <property type="project" value="TreeGrafter"/>
</dbReference>
<dbReference type="GO" id="GO:0005880">
    <property type="term" value="C:nuclear microtubule"/>
    <property type="evidence" value="ECO:0007669"/>
    <property type="project" value="TreeGrafter"/>
</dbReference>
<feature type="non-terminal residue" evidence="2">
    <location>
        <position position="1"/>
    </location>
</feature>
<accession>A0A6A4MA65</accession>
<evidence type="ECO:0008006" key="4">
    <source>
        <dbReference type="Google" id="ProtNLM"/>
    </source>
</evidence>
<evidence type="ECO:0000313" key="3">
    <source>
        <dbReference type="Proteomes" id="UP000428333"/>
    </source>
</evidence>
<dbReference type="PANTHER" id="PTHR14326:SF55">
    <property type="entry name" value="CELL CYCLE REGULATED MICROTUBULE ASSOCIATED PROTEIN"/>
    <property type="match status" value="1"/>
</dbReference>
<evidence type="ECO:0000313" key="2">
    <source>
        <dbReference type="EMBL" id="KAE9464954.1"/>
    </source>
</evidence>
<dbReference type="AlphaFoldDB" id="A0A6A4MA65"/>
<comment type="caution">
    <text evidence="2">The sequence shown here is derived from an EMBL/GenBank/DDBJ whole genome shotgun (WGS) entry which is preliminary data.</text>
</comment>
<dbReference type="GO" id="GO:0005819">
    <property type="term" value="C:spindle"/>
    <property type="evidence" value="ECO:0007669"/>
    <property type="project" value="InterPro"/>
</dbReference>
<dbReference type="Proteomes" id="UP000428333">
    <property type="component" value="Linkage Group LG02"/>
</dbReference>
<proteinExistence type="predicted"/>
<protein>
    <recommendedName>
        <fullName evidence="4">TPX2 central domain-containing protein</fullName>
    </recommendedName>
</protein>
<dbReference type="PANTHER" id="PTHR14326">
    <property type="entry name" value="TARGETING PROTEIN FOR XKLP2"/>
    <property type="match status" value="1"/>
</dbReference>
<dbReference type="GO" id="GO:0060236">
    <property type="term" value="P:regulation of mitotic spindle organization"/>
    <property type="evidence" value="ECO:0007669"/>
    <property type="project" value="InterPro"/>
</dbReference>
<sequence>MHDGEMDEEMEDFVGGYFEVSEVDFDYEFDASRFFDFTRPESSLEAEHAERWFESAPSYPPSHLNLEFLDNYVSNIFLTLFPSHFDHSAFVIKLKRREVISVENGNASLKSSDGESMISSSNNMDCDMDPEEFVQDENKKGPQYHYRMAQDILKTKTKSVGQSSKTRSSTLMTPTASHLAKLNREKEVHSNRFLGRSQKPLTKIDERSSKNSLAADSNATKRQKLESGYLRKVQGNSVILQAVDLLHFGLNFKSESVLHVAHLNHQSLLSHKLPKLHGTCCMSNFRFRNNSESGEHEKSKAPPFKARPLNSKVGSFNKLGASNVQNSESILKLGTTENERLNGEDARKHDKFGKIKRVKARPLNKKIVLSKSKVVTYPNVKEEATSELQLSNDNRLSDNPPIELFNKLSLKSNVEHNVRSQTKPPLRPKGPKENVPVSLKQEVRGYGRKQSQCSGEWRIPDNEPRMNINRSMDIR</sequence>
<gene>
    <name evidence="2" type="ORF">C3L33_03135</name>
</gene>
<dbReference type="OrthoDB" id="1684416at2759"/>
<dbReference type="InterPro" id="IPR009675">
    <property type="entry name" value="TPX2_fam"/>
</dbReference>
<dbReference type="GO" id="GO:0030295">
    <property type="term" value="F:protein kinase activator activity"/>
    <property type="evidence" value="ECO:0007669"/>
    <property type="project" value="TreeGrafter"/>
</dbReference>